<sequence>MTNVLGIDHPLIAVRDMDQARRNYEALGFAFRPRSQHPWGTSTSLAVFRRQLLELVSIGDDGLLDAHGAGQFRFGRHVAGHLAQREGIALTALYSDDAASDANDVQSRGGHCDGLIRFGRDVLTRDGKKDRTATTLAVFRREGLDRLAMFACQQHRRDLIEHVDWMQHPNGVYRIASGTIMAPQNRIAEVCDWLRVVHGTLAEPMPWGYRVPTGNGCWHVTDYAGAVRLLGVVPPELGAGGGPAILSIDFACRDLGRVRPFLETGGFTFHAVENRLVLTRTPRLGGVMPIFQEG</sequence>
<dbReference type="PANTHER" id="PTHR40265">
    <property type="entry name" value="BLL2707 PROTEIN"/>
    <property type="match status" value="1"/>
</dbReference>
<dbReference type="PROSITE" id="PS51819">
    <property type="entry name" value="VOC"/>
    <property type="match status" value="1"/>
</dbReference>
<keyword evidence="3" id="KW-1185">Reference proteome</keyword>
<evidence type="ECO:0000313" key="3">
    <source>
        <dbReference type="Proteomes" id="UP001165641"/>
    </source>
</evidence>
<organism evidence="2 3">
    <name type="scientific">Paracoccus onchidii</name>
    <dbReference type="NCBI Taxonomy" id="3017813"/>
    <lineage>
        <taxon>Bacteria</taxon>
        <taxon>Pseudomonadati</taxon>
        <taxon>Pseudomonadota</taxon>
        <taxon>Alphaproteobacteria</taxon>
        <taxon>Rhodobacterales</taxon>
        <taxon>Paracoccaceae</taxon>
        <taxon>Paracoccus</taxon>
    </lineage>
</organism>
<name>A0ABT4ZCM1_9RHOB</name>
<protein>
    <submittedName>
        <fullName evidence="2">VOC family protein</fullName>
    </submittedName>
</protein>
<dbReference type="Proteomes" id="UP001165641">
    <property type="component" value="Unassembled WGS sequence"/>
</dbReference>
<dbReference type="SUPFAM" id="SSF54593">
    <property type="entry name" value="Glyoxalase/Bleomycin resistance protein/Dihydroxybiphenyl dioxygenase"/>
    <property type="match status" value="2"/>
</dbReference>
<dbReference type="Pfam" id="PF13468">
    <property type="entry name" value="Glyoxalase_3"/>
    <property type="match status" value="1"/>
</dbReference>
<dbReference type="InterPro" id="IPR037523">
    <property type="entry name" value="VOC_core"/>
</dbReference>
<dbReference type="PANTHER" id="PTHR40265:SF1">
    <property type="entry name" value="GLYOXALASE-LIKE DOMAIN-CONTAINING PROTEIN"/>
    <property type="match status" value="1"/>
</dbReference>
<dbReference type="InterPro" id="IPR029068">
    <property type="entry name" value="Glyas_Bleomycin-R_OHBP_Dase"/>
</dbReference>
<reference evidence="2" key="1">
    <citation type="submission" date="2022-12" db="EMBL/GenBank/DDBJ databases">
        <title>Paracoccus onchidii sp. nov., isolated from a marine invertebrate from the South China Sea.</title>
        <authorList>
            <person name="Xu S."/>
            <person name="Liu Z."/>
            <person name="Xu Y."/>
        </authorList>
    </citation>
    <scope>NUCLEOTIDE SEQUENCE</scope>
    <source>
        <strain evidence="2">Z330</strain>
    </source>
</reference>
<dbReference type="InterPro" id="IPR025870">
    <property type="entry name" value="Glyoxalase-like_dom"/>
</dbReference>
<dbReference type="RefSeq" id="WP_271888245.1">
    <property type="nucleotide sequence ID" value="NZ_JAQBIE010000007.1"/>
</dbReference>
<proteinExistence type="predicted"/>
<dbReference type="EMBL" id="JAQBIE010000007">
    <property type="protein sequence ID" value="MDB6177118.1"/>
    <property type="molecule type" value="Genomic_DNA"/>
</dbReference>
<gene>
    <name evidence="2" type="ORF">PAF17_06310</name>
</gene>
<evidence type="ECO:0000313" key="2">
    <source>
        <dbReference type="EMBL" id="MDB6177118.1"/>
    </source>
</evidence>
<accession>A0ABT4ZCM1</accession>
<dbReference type="Gene3D" id="3.10.180.10">
    <property type="entry name" value="2,3-Dihydroxybiphenyl 1,2-Dioxygenase, domain 1"/>
    <property type="match status" value="1"/>
</dbReference>
<evidence type="ECO:0000259" key="1">
    <source>
        <dbReference type="PROSITE" id="PS51819"/>
    </source>
</evidence>
<comment type="caution">
    <text evidence="2">The sequence shown here is derived from an EMBL/GenBank/DDBJ whole genome shotgun (WGS) entry which is preliminary data.</text>
</comment>
<feature type="domain" description="VOC" evidence="1">
    <location>
        <begin position="6"/>
        <end position="154"/>
    </location>
</feature>